<accession>A0A1H5SJD8</accession>
<protein>
    <submittedName>
        <fullName evidence="1">3-methyladenine DNA glycosylase AlkD</fullName>
    </submittedName>
</protein>
<sequence>MNDLENVSLPENEEDAINALREHVVEGRAEEMAAYHKVDRPYLGVPNPVLNDLSTIWRRGLPLDARVALAGDLWASDIFEARVTAAKLLTQARIKDDGQVWDLIVSWVPEFDSWAIADHVASAGGRRLTAHPERLDQIDAWTKSDHMWTRRAAFVFTLPFGKSRHPSETEIAARKRILGWAVDLASDPEWFVQKAIAWWLRDLSRHAPEQVHDWLTEHGDALKPFARKEAARHLP</sequence>
<gene>
    <name evidence="1" type="ORF">SAMN04488045_0255</name>
</gene>
<name>A0A1H5SJD8_9RHOB</name>
<evidence type="ECO:0000313" key="1">
    <source>
        <dbReference type="EMBL" id="SEF50605.1"/>
    </source>
</evidence>
<dbReference type="InterPro" id="IPR014825">
    <property type="entry name" value="DNA_alkylation"/>
</dbReference>
<dbReference type="InterPro" id="IPR016024">
    <property type="entry name" value="ARM-type_fold"/>
</dbReference>
<organism evidence="1 2">
    <name type="scientific">Thalassococcus halodurans</name>
    <dbReference type="NCBI Taxonomy" id="373675"/>
    <lineage>
        <taxon>Bacteria</taxon>
        <taxon>Pseudomonadati</taxon>
        <taxon>Pseudomonadota</taxon>
        <taxon>Alphaproteobacteria</taxon>
        <taxon>Rhodobacterales</taxon>
        <taxon>Roseobacteraceae</taxon>
        <taxon>Thalassococcus</taxon>
    </lineage>
</organism>
<dbReference type="Gene3D" id="1.25.10.90">
    <property type="match status" value="1"/>
</dbReference>
<dbReference type="PANTHER" id="PTHR34070:SF1">
    <property type="entry name" value="DNA ALKYLATION REPAIR PROTEIN"/>
    <property type="match status" value="1"/>
</dbReference>
<evidence type="ECO:0000313" key="2">
    <source>
        <dbReference type="Proteomes" id="UP000236752"/>
    </source>
</evidence>
<dbReference type="SUPFAM" id="SSF48371">
    <property type="entry name" value="ARM repeat"/>
    <property type="match status" value="1"/>
</dbReference>
<dbReference type="PANTHER" id="PTHR34070">
    <property type="entry name" value="ARMADILLO-TYPE FOLD"/>
    <property type="match status" value="1"/>
</dbReference>
<dbReference type="OrthoDB" id="9775346at2"/>
<dbReference type="AlphaFoldDB" id="A0A1H5SJD8"/>
<reference evidence="1 2" key="1">
    <citation type="submission" date="2016-10" db="EMBL/GenBank/DDBJ databases">
        <authorList>
            <person name="de Groot N.N."/>
        </authorList>
    </citation>
    <scope>NUCLEOTIDE SEQUENCE [LARGE SCALE GENOMIC DNA]</scope>
    <source>
        <strain evidence="1 2">DSM 26915</strain>
    </source>
</reference>
<proteinExistence type="predicted"/>
<dbReference type="Proteomes" id="UP000236752">
    <property type="component" value="Unassembled WGS sequence"/>
</dbReference>
<dbReference type="EMBL" id="FNUZ01000001">
    <property type="protein sequence ID" value="SEF50605.1"/>
    <property type="molecule type" value="Genomic_DNA"/>
</dbReference>
<dbReference type="Pfam" id="PF08713">
    <property type="entry name" value="DNA_alkylation"/>
    <property type="match status" value="1"/>
</dbReference>
<keyword evidence="2" id="KW-1185">Reference proteome</keyword>
<dbReference type="CDD" id="cd06561">
    <property type="entry name" value="AlkD_like"/>
    <property type="match status" value="1"/>
</dbReference>
<dbReference type="RefSeq" id="WP_103908665.1">
    <property type="nucleotide sequence ID" value="NZ_FNUZ01000001.1"/>
</dbReference>